<dbReference type="EMBL" id="FOBO01000014">
    <property type="protein sequence ID" value="SEN27596.1"/>
    <property type="molecule type" value="Genomic_DNA"/>
</dbReference>
<dbReference type="Gene3D" id="1.10.3080.10">
    <property type="entry name" value="Clc chloride channel"/>
    <property type="match status" value="1"/>
</dbReference>
<feature type="domain" description="CBS" evidence="12">
    <location>
        <begin position="511"/>
        <end position="568"/>
    </location>
</feature>
<dbReference type="PANTHER" id="PTHR43427:SF6">
    <property type="entry name" value="CHLORIDE CHANNEL PROTEIN CLC-E"/>
    <property type="match status" value="1"/>
</dbReference>
<keyword evidence="7" id="KW-0869">Chloride channel</keyword>
<organism evidence="13 14">
    <name type="scientific">Roseovarius tolerans</name>
    <dbReference type="NCBI Taxonomy" id="74031"/>
    <lineage>
        <taxon>Bacteria</taxon>
        <taxon>Pseudomonadati</taxon>
        <taxon>Pseudomonadota</taxon>
        <taxon>Alphaproteobacteria</taxon>
        <taxon>Rhodobacterales</taxon>
        <taxon>Roseobacteraceae</taxon>
        <taxon>Roseovarius</taxon>
    </lineage>
</organism>
<dbReference type="GO" id="GO:0005254">
    <property type="term" value="F:chloride channel activity"/>
    <property type="evidence" value="ECO:0007669"/>
    <property type="project" value="UniProtKB-KW"/>
</dbReference>
<evidence type="ECO:0000256" key="2">
    <source>
        <dbReference type="ARBA" id="ARBA00022448"/>
    </source>
</evidence>
<sequence>MTAGPNTIPAPPLLRMLVLTGVALVVGGAASLAAIALVELVSLLNTGLLVAPKARVQWESLPLLVATTTVLVPTLGGLMVGLAHRHLSPAGRPLGPPDVIEAVQFHKPLPGLRDGVISTATAALSLGAGASVGQYGPMVYLGAIFGGFARRLRLGVPNLASIAIGCGVAAAISTAFNAPIAGVLFAHEVVLRHYATRAFAPVTVASVSGYFVANVIFERPALFRIESPGIAHGYEFVFVAALGLLVAVGAILFMRLLLSIGPTLARWITRPELRTAMAGLAVGLTALALPDVLGIGTSTLRFATIDGAFGLTEVIVLIVAKTVLTALCIAAGFSGGAFSPSLLIGSLIGVFFWIMASSIAGVPSSGAAIYAICGMMGFASAVIGAPLTCILIVFELTRNYDVTIAAMVAVVFSNLLSHRAFGRSLFDVQLARRGIDFSLGRDRARLAALKVVDHLQPEAVTANADDAPEHVANRLREQGWREAFVLDRDGKLLGVFTPGIHCDIGSVRSGAVPARLVFDDTTNLAEAMERLRSFVGDAVPVVSGESGKYLGAVSEADLVSAWLDESARLRKEENASI</sequence>
<dbReference type="InterPro" id="IPR046342">
    <property type="entry name" value="CBS_dom_sf"/>
</dbReference>
<evidence type="ECO:0000256" key="6">
    <source>
        <dbReference type="ARBA" id="ARBA00023136"/>
    </source>
</evidence>
<dbReference type="InterPro" id="IPR001807">
    <property type="entry name" value="ClC"/>
</dbReference>
<feature type="transmembrane region" description="Helical" evidence="11">
    <location>
        <begin position="369"/>
        <end position="394"/>
    </location>
</feature>
<reference evidence="13 14" key="1">
    <citation type="submission" date="2016-10" db="EMBL/GenBank/DDBJ databases">
        <authorList>
            <person name="de Groot N.N."/>
        </authorList>
    </citation>
    <scope>NUCLEOTIDE SEQUENCE [LARGE SCALE GENOMIC DNA]</scope>
    <source>
        <strain evidence="13 14">DSM 11457</strain>
    </source>
</reference>
<gene>
    <name evidence="13" type="ORF">SAMN04488077_11488</name>
</gene>
<feature type="transmembrane region" description="Helical" evidence="11">
    <location>
        <begin position="237"/>
        <end position="258"/>
    </location>
</feature>
<dbReference type="PROSITE" id="PS51371">
    <property type="entry name" value="CBS"/>
    <property type="match status" value="1"/>
</dbReference>
<evidence type="ECO:0000313" key="13">
    <source>
        <dbReference type="EMBL" id="SEN27596.1"/>
    </source>
</evidence>
<evidence type="ECO:0000256" key="3">
    <source>
        <dbReference type="ARBA" id="ARBA00022692"/>
    </source>
</evidence>
<evidence type="ECO:0000259" key="12">
    <source>
        <dbReference type="PROSITE" id="PS51371"/>
    </source>
</evidence>
<dbReference type="PROSITE" id="PS00383">
    <property type="entry name" value="TYR_PHOSPHATASE_1"/>
    <property type="match status" value="1"/>
</dbReference>
<keyword evidence="4 11" id="KW-1133">Transmembrane helix</keyword>
<dbReference type="AlphaFoldDB" id="A0A1H8F7X6"/>
<keyword evidence="9" id="KW-0407">Ion channel</keyword>
<dbReference type="InterPro" id="IPR050368">
    <property type="entry name" value="ClC-type_chloride_channel"/>
</dbReference>
<dbReference type="SUPFAM" id="SSF81340">
    <property type="entry name" value="Clc chloride channel"/>
    <property type="match status" value="1"/>
</dbReference>
<name>A0A1H8F7X6_9RHOB</name>
<dbReference type="Pfam" id="PF00654">
    <property type="entry name" value="Voltage_CLC"/>
    <property type="match status" value="1"/>
</dbReference>
<keyword evidence="2" id="KW-0813">Transport</keyword>
<dbReference type="Gene3D" id="3.10.580.10">
    <property type="entry name" value="CBS-domain"/>
    <property type="match status" value="1"/>
</dbReference>
<keyword evidence="10" id="KW-0129">CBS domain</keyword>
<dbReference type="InterPro" id="IPR014743">
    <property type="entry name" value="Cl-channel_core"/>
</dbReference>
<keyword evidence="6 11" id="KW-0472">Membrane</keyword>
<keyword evidence="8" id="KW-0868">Chloride</keyword>
<keyword evidence="5" id="KW-0406">Ion transport</keyword>
<evidence type="ECO:0000256" key="1">
    <source>
        <dbReference type="ARBA" id="ARBA00004141"/>
    </source>
</evidence>
<dbReference type="SMART" id="SM00116">
    <property type="entry name" value="CBS"/>
    <property type="match status" value="2"/>
</dbReference>
<proteinExistence type="predicted"/>
<feature type="transmembrane region" description="Helical" evidence="11">
    <location>
        <begin position="159"/>
        <end position="186"/>
    </location>
</feature>
<feature type="transmembrane region" description="Helical" evidence="11">
    <location>
        <begin position="314"/>
        <end position="336"/>
    </location>
</feature>
<evidence type="ECO:0000256" key="5">
    <source>
        <dbReference type="ARBA" id="ARBA00023065"/>
    </source>
</evidence>
<evidence type="ECO:0000256" key="9">
    <source>
        <dbReference type="ARBA" id="ARBA00023303"/>
    </source>
</evidence>
<keyword evidence="3 11" id="KW-0812">Transmembrane</keyword>
<dbReference type="PANTHER" id="PTHR43427">
    <property type="entry name" value="CHLORIDE CHANNEL PROTEIN CLC-E"/>
    <property type="match status" value="1"/>
</dbReference>
<dbReference type="PRINTS" id="PR00762">
    <property type="entry name" value="CLCHANNEL"/>
</dbReference>
<accession>A0A1H8F7X6</accession>
<protein>
    <submittedName>
        <fullName evidence="13">Chloride channel protein, CIC family</fullName>
    </submittedName>
</protein>
<feature type="transmembrane region" description="Helical" evidence="11">
    <location>
        <begin position="198"/>
        <end position="217"/>
    </location>
</feature>
<feature type="transmembrane region" description="Helical" evidence="11">
    <location>
        <begin position="12"/>
        <end position="41"/>
    </location>
</feature>
<dbReference type="Proteomes" id="UP000182160">
    <property type="component" value="Unassembled WGS sequence"/>
</dbReference>
<dbReference type="Pfam" id="PF00571">
    <property type="entry name" value="CBS"/>
    <property type="match status" value="2"/>
</dbReference>
<dbReference type="InterPro" id="IPR016130">
    <property type="entry name" value="Tyr_Pase_AS"/>
</dbReference>
<evidence type="ECO:0000256" key="8">
    <source>
        <dbReference type="ARBA" id="ARBA00023214"/>
    </source>
</evidence>
<dbReference type="InterPro" id="IPR000644">
    <property type="entry name" value="CBS_dom"/>
</dbReference>
<evidence type="ECO:0000256" key="10">
    <source>
        <dbReference type="PROSITE-ProRule" id="PRU00703"/>
    </source>
</evidence>
<evidence type="ECO:0000256" key="11">
    <source>
        <dbReference type="SAM" id="Phobius"/>
    </source>
</evidence>
<dbReference type="CDD" id="cd00400">
    <property type="entry name" value="Voltage_gated_ClC"/>
    <property type="match status" value="1"/>
</dbReference>
<feature type="transmembrane region" description="Helical" evidence="11">
    <location>
        <begin position="61"/>
        <end position="83"/>
    </location>
</feature>
<dbReference type="SUPFAM" id="SSF54631">
    <property type="entry name" value="CBS-domain pair"/>
    <property type="match status" value="1"/>
</dbReference>
<evidence type="ECO:0000256" key="7">
    <source>
        <dbReference type="ARBA" id="ARBA00023173"/>
    </source>
</evidence>
<feature type="transmembrane region" description="Helical" evidence="11">
    <location>
        <begin position="278"/>
        <end position="302"/>
    </location>
</feature>
<comment type="subcellular location">
    <subcellularLocation>
        <location evidence="1">Membrane</location>
        <topology evidence="1">Multi-pass membrane protein</topology>
    </subcellularLocation>
</comment>
<evidence type="ECO:0000313" key="14">
    <source>
        <dbReference type="Proteomes" id="UP000182160"/>
    </source>
</evidence>
<evidence type="ECO:0000256" key="4">
    <source>
        <dbReference type="ARBA" id="ARBA00022989"/>
    </source>
</evidence>
<feature type="transmembrane region" description="Helical" evidence="11">
    <location>
        <begin position="342"/>
        <end position="362"/>
    </location>
</feature>
<dbReference type="GO" id="GO:0034707">
    <property type="term" value="C:chloride channel complex"/>
    <property type="evidence" value="ECO:0007669"/>
    <property type="project" value="UniProtKB-KW"/>
</dbReference>